<comment type="similarity">
    <text evidence="2 6">Belongs to the FPP/GGPP synthase family.</text>
</comment>
<dbReference type="Gene3D" id="1.10.600.10">
    <property type="entry name" value="Farnesyl Diphosphate Synthase"/>
    <property type="match status" value="1"/>
</dbReference>
<comment type="caution">
    <text evidence="7">The sequence shown here is derived from an EMBL/GenBank/DDBJ whole genome shotgun (WGS) entry which is preliminary data.</text>
</comment>
<evidence type="ECO:0008006" key="9">
    <source>
        <dbReference type="Google" id="ProtNLM"/>
    </source>
</evidence>
<dbReference type="PANTHER" id="PTHR12001">
    <property type="entry name" value="GERANYLGERANYL PYROPHOSPHATE SYNTHASE"/>
    <property type="match status" value="1"/>
</dbReference>
<keyword evidence="8" id="KW-1185">Reference proteome</keyword>
<proteinExistence type="inferred from homology"/>
<dbReference type="GO" id="GO:0008299">
    <property type="term" value="P:isoprenoid biosynthetic process"/>
    <property type="evidence" value="ECO:0007669"/>
    <property type="project" value="InterPro"/>
</dbReference>
<dbReference type="SFLD" id="SFLDG01017">
    <property type="entry name" value="Polyprenyl_Transferase_Like"/>
    <property type="match status" value="1"/>
</dbReference>
<gene>
    <name evidence="7" type="ORF">B5D80_04855</name>
</gene>
<dbReference type="PROSITE" id="PS00723">
    <property type="entry name" value="POLYPRENYL_SYNTHASE_1"/>
    <property type="match status" value="1"/>
</dbReference>
<dbReference type="SFLD" id="SFLDS00005">
    <property type="entry name" value="Isoprenoid_Synthase_Type_I"/>
    <property type="match status" value="1"/>
</dbReference>
<sequence>MTATSETARGVPGLSGPALRVEVERTIDSFLTARRDMNANPEWRDGVDALRALALAGGKRTRPTFCCLGWRAFGGDDDPGIVVAATALELFHLFALVHDDIMDDSDVRRGNPTLHVTMAQAHRRLGWRGDPDHYGRNAAILWGDLCLTWSDEAFHGCGLPPDRVSAAAGLLQSMRVEVLLGQYLDVRGEAVRADLADCLTILLYKSAKYTVERPLQIGAMLAGAPRPEVERLSRFGVPIGEAFQLRDDILGVFGDDAVTGKSTLSDLRSGKSTVLMALTRERADATQSAEISRWHGNPRLGEREALRLREIVRDTGALRTVEEMIHTRTEQAVAALDSLPIATEVRGALTDLAHTLSVRRS</sequence>
<name>A0A246RRL1_9ACTN</name>
<organism evidence="7 8">
    <name type="scientific">Micromonospora wenchangensis</name>
    <dbReference type="NCBI Taxonomy" id="1185415"/>
    <lineage>
        <taxon>Bacteria</taxon>
        <taxon>Bacillati</taxon>
        <taxon>Actinomycetota</taxon>
        <taxon>Actinomycetes</taxon>
        <taxon>Micromonosporales</taxon>
        <taxon>Micromonosporaceae</taxon>
        <taxon>Micromonospora</taxon>
    </lineage>
</organism>
<accession>A0A246RRL1</accession>
<dbReference type="Proteomes" id="UP000197174">
    <property type="component" value="Unassembled WGS sequence"/>
</dbReference>
<dbReference type="Pfam" id="PF00348">
    <property type="entry name" value="polyprenyl_synt"/>
    <property type="match status" value="1"/>
</dbReference>
<dbReference type="EMBL" id="MZMV01000006">
    <property type="protein sequence ID" value="OWV11058.1"/>
    <property type="molecule type" value="Genomic_DNA"/>
</dbReference>
<dbReference type="PROSITE" id="PS00444">
    <property type="entry name" value="POLYPRENYL_SYNTHASE_2"/>
    <property type="match status" value="1"/>
</dbReference>
<evidence type="ECO:0000256" key="5">
    <source>
        <dbReference type="ARBA" id="ARBA00022842"/>
    </source>
</evidence>
<dbReference type="InterPro" id="IPR033749">
    <property type="entry name" value="Polyprenyl_synt_CS"/>
</dbReference>
<comment type="cofactor">
    <cofactor evidence="1">
        <name>Mg(2+)</name>
        <dbReference type="ChEBI" id="CHEBI:18420"/>
    </cofactor>
</comment>
<evidence type="ECO:0000313" key="8">
    <source>
        <dbReference type="Proteomes" id="UP000197174"/>
    </source>
</evidence>
<keyword evidence="4" id="KW-0479">Metal-binding</keyword>
<dbReference type="InterPro" id="IPR000092">
    <property type="entry name" value="Polyprenyl_synt"/>
</dbReference>
<dbReference type="SUPFAM" id="SSF48576">
    <property type="entry name" value="Terpenoid synthases"/>
    <property type="match status" value="1"/>
</dbReference>
<protein>
    <recommendedName>
        <fullName evidence="9">Polyprenyl synthetase</fullName>
    </recommendedName>
</protein>
<keyword evidence="3 6" id="KW-0808">Transferase</keyword>
<dbReference type="PANTHER" id="PTHR12001:SF85">
    <property type="entry name" value="SHORT CHAIN ISOPRENYL DIPHOSPHATE SYNTHASE"/>
    <property type="match status" value="1"/>
</dbReference>
<dbReference type="OrthoDB" id="4497239at2"/>
<evidence type="ECO:0000256" key="2">
    <source>
        <dbReference type="ARBA" id="ARBA00006706"/>
    </source>
</evidence>
<keyword evidence="5" id="KW-0460">Magnesium</keyword>
<dbReference type="CDD" id="cd00685">
    <property type="entry name" value="Trans_IPPS_HT"/>
    <property type="match status" value="1"/>
</dbReference>
<evidence type="ECO:0000256" key="4">
    <source>
        <dbReference type="ARBA" id="ARBA00022723"/>
    </source>
</evidence>
<evidence type="ECO:0000256" key="1">
    <source>
        <dbReference type="ARBA" id="ARBA00001946"/>
    </source>
</evidence>
<evidence type="ECO:0000256" key="6">
    <source>
        <dbReference type="RuleBase" id="RU004466"/>
    </source>
</evidence>
<dbReference type="GO" id="GO:0046872">
    <property type="term" value="F:metal ion binding"/>
    <property type="evidence" value="ECO:0007669"/>
    <property type="project" value="UniProtKB-KW"/>
</dbReference>
<dbReference type="GO" id="GO:0004659">
    <property type="term" value="F:prenyltransferase activity"/>
    <property type="evidence" value="ECO:0007669"/>
    <property type="project" value="InterPro"/>
</dbReference>
<dbReference type="RefSeq" id="WP_088642546.1">
    <property type="nucleotide sequence ID" value="NZ_CBDRBW010000045.1"/>
</dbReference>
<evidence type="ECO:0000256" key="3">
    <source>
        <dbReference type="ARBA" id="ARBA00022679"/>
    </source>
</evidence>
<evidence type="ECO:0000313" key="7">
    <source>
        <dbReference type="EMBL" id="OWV11058.1"/>
    </source>
</evidence>
<reference evidence="7 8" key="1">
    <citation type="submission" date="2017-03" db="EMBL/GenBank/DDBJ databases">
        <title>Whole genome sequence of Micromonospora wenchangensis, isolated from mangrove soil.</title>
        <authorList>
            <person name="Yang H."/>
        </authorList>
    </citation>
    <scope>NUCLEOTIDE SEQUENCE [LARGE SCALE GENOMIC DNA]</scope>
    <source>
        <strain evidence="7 8">CCTCC AA 2012002</strain>
    </source>
</reference>
<dbReference type="InterPro" id="IPR008949">
    <property type="entry name" value="Isoprenoid_synthase_dom_sf"/>
</dbReference>
<dbReference type="AlphaFoldDB" id="A0A246RRL1"/>